<evidence type="ECO:0000256" key="1">
    <source>
        <dbReference type="ARBA" id="ARBA00007514"/>
    </source>
</evidence>
<dbReference type="InterPro" id="IPR036877">
    <property type="entry name" value="SUI1_dom_sf"/>
</dbReference>
<dbReference type="InterPro" id="IPR050318">
    <property type="entry name" value="DENR/SUI1_TIF"/>
</dbReference>
<feature type="region of interest" description="Disordered" evidence="2">
    <location>
        <begin position="45"/>
        <end position="74"/>
    </location>
</feature>
<dbReference type="Proteomes" id="UP000232323">
    <property type="component" value="Unassembled WGS sequence"/>
</dbReference>
<keyword evidence="5" id="KW-1185">Reference proteome</keyword>
<protein>
    <recommendedName>
        <fullName evidence="3">SUI1 domain-containing protein</fullName>
    </recommendedName>
</protein>
<dbReference type="Gene3D" id="3.30.780.10">
    <property type="entry name" value="SUI1-like domain"/>
    <property type="match status" value="1"/>
</dbReference>
<dbReference type="SUPFAM" id="SSF55159">
    <property type="entry name" value="eIF1-like"/>
    <property type="match status" value="1"/>
</dbReference>
<evidence type="ECO:0000313" key="4">
    <source>
        <dbReference type="EMBL" id="GAX72974.1"/>
    </source>
</evidence>
<dbReference type="Pfam" id="PF01253">
    <property type="entry name" value="SUI1"/>
    <property type="match status" value="1"/>
</dbReference>
<dbReference type="EMBL" id="BEGY01000002">
    <property type="protein sequence ID" value="GAX72974.1"/>
    <property type="molecule type" value="Genomic_DNA"/>
</dbReference>
<comment type="similarity">
    <text evidence="1">Belongs to the DENR family.</text>
</comment>
<dbReference type="STRING" id="1157962.A0A250WQ44"/>
<dbReference type="AlphaFoldDB" id="A0A250WQ44"/>
<dbReference type="OrthoDB" id="277199at2759"/>
<feature type="compositionally biased region" description="Basic and acidic residues" evidence="2">
    <location>
        <begin position="54"/>
        <end position="72"/>
    </location>
</feature>
<dbReference type="PROSITE" id="PS50296">
    <property type="entry name" value="SUI1"/>
    <property type="match status" value="1"/>
</dbReference>
<dbReference type="CDD" id="cd11607">
    <property type="entry name" value="DENR_C"/>
    <property type="match status" value="1"/>
</dbReference>
<reference evidence="4 5" key="1">
    <citation type="submission" date="2017-08" db="EMBL/GenBank/DDBJ databases">
        <title>Acidophilic green algal genome provides insights into adaptation to an acidic environment.</title>
        <authorList>
            <person name="Hirooka S."/>
            <person name="Hirose Y."/>
            <person name="Kanesaki Y."/>
            <person name="Higuchi S."/>
            <person name="Fujiwara T."/>
            <person name="Onuma R."/>
            <person name="Era A."/>
            <person name="Ohbayashi R."/>
            <person name="Uzuka A."/>
            <person name="Nozaki H."/>
            <person name="Yoshikawa H."/>
            <person name="Miyagishima S.Y."/>
        </authorList>
    </citation>
    <scope>NUCLEOTIDE SEQUENCE [LARGE SCALE GENOMIC DNA]</scope>
    <source>
        <strain evidence="4 5">NIES-2499</strain>
    </source>
</reference>
<sequence length="189" mass="21077">MAEDAECSTSAVVTPPIIVEYCPITGLPPEYNECLPKESDEYKKWKASQEGPEGLEKLTLRDKDGNEVEKKLPGGKVKKKAKPQIIMETAKRQGKKMTTSIAGLENFGIKLSDASKVFGKKFACGASVTKTASLTEQIEMQGEFMDKLPDLILKTYGSSHNITKDDIFFIGEDKKKHNYFEDEDDEDED</sequence>
<dbReference type="InterPro" id="IPR046447">
    <property type="entry name" value="DENR_C"/>
</dbReference>
<feature type="domain" description="SUI1" evidence="3">
    <location>
        <begin position="85"/>
        <end position="156"/>
    </location>
</feature>
<name>A0A250WQ44_9CHLO</name>
<dbReference type="GO" id="GO:0003729">
    <property type="term" value="F:mRNA binding"/>
    <property type="evidence" value="ECO:0007669"/>
    <property type="project" value="TreeGrafter"/>
</dbReference>
<organism evidence="4 5">
    <name type="scientific">Chlamydomonas eustigma</name>
    <dbReference type="NCBI Taxonomy" id="1157962"/>
    <lineage>
        <taxon>Eukaryota</taxon>
        <taxon>Viridiplantae</taxon>
        <taxon>Chlorophyta</taxon>
        <taxon>core chlorophytes</taxon>
        <taxon>Chlorophyceae</taxon>
        <taxon>CS clade</taxon>
        <taxon>Chlamydomonadales</taxon>
        <taxon>Chlamydomonadaceae</taxon>
        <taxon>Chlamydomonas</taxon>
    </lineage>
</organism>
<dbReference type="InterPro" id="IPR001950">
    <property type="entry name" value="SUI1"/>
</dbReference>
<dbReference type="PANTHER" id="PTHR12789">
    <property type="entry name" value="DENSITY-REGULATED PROTEIN HOMOLOG"/>
    <property type="match status" value="1"/>
</dbReference>
<proteinExistence type="inferred from homology"/>
<evidence type="ECO:0000259" key="3">
    <source>
        <dbReference type="PROSITE" id="PS50296"/>
    </source>
</evidence>
<dbReference type="GO" id="GO:0001731">
    <property type="term" value="P:formation of translation preinitiation complex"/>
    <property type="evidence" value="ECO:0007669"/>
    <property type="project" value="TreeGrafter"/>
</dbReference>
<dbReference type="GO" id="GO:0002188">
    <property type="term" value="P:translation reinitiation"/>
    <property type="evidence" value="ECO:0007669"/>
    <property type="project" value="TreeGrafter"/>
</dbReference>
<gene>
    <name evidence="4" type="ORF">CEUSTIGMA_g427.t1</name>
</gene>
<evidence type="ECO:0000313" key="5">
    <source>
        <dbReference type="Proteomes" id="UP000232323"/>
    </source>
</evidence>
<accession>A0A250WQ44</accession>
<comment type="caution">
    <text evidence="4">The sequence shown here is derived from an EMBL/GenBank/DDBJ whole genome shotgun (WGS) entry which is preliminary data.</text>
</comment>
<dbReference type="PANTHER" id="PTHR12789:SF0">
    <property type="entry name" value="DENSITY-REGULATED PROTEIN"/>
    <property type="match status" value="1"/>
</dbReference>
<evidence type="ECO:0000256" key="2">
    <source>
        <dbReference type="SAM" id="MobiDB-lite"/>
    </source>
</evidence>
<dbReference type="GO" id="GO:0003743">
    <property type="term" value="F:translation initiation factor activity"/>
    <property type="evidence" value="ECO:0007669"/>
    <property type="project" value="InterPro"/>
</dbReference>